<protein>
    <submittedName>
        <fullName evidence="3">Glucitol operon activator</fullName>
    </submittedName>
</protein>
<name>A0A378YLP5_9NOCA</name>
<dbReference type="AlphaFoldDB" id="A0A378YLP5"/>
<dbReference type="STRING" id="1406858.GCA_000710895_04834"/>
<proteinExistence type="predicted"/>
<dbReference type="Proteomes" id="UP000255467">
    <property type="component" value="Unassembled WGS sequence"/>
</dbReference>
<reference evidence="3 4" key="1">
    <citation type="submission" date="2018-06" db="EMBL/GenBank/DDBJ databases">
        <authorList>
            <consortium name="Pathogen Informatics"/>
            <person name="Doyle S."/>
        </authorList>
    </citation>
    <scope>NUCLEOTIDE SEQUENCE [LARGE SCALE GENOMIC DNA]</scope>
    <source>
        <strain evidence="3 4">NCTC1934</strain>
    </source>
</reference>
<gene>
    <name evidence="3" type="ORF">NCTC1934_03017</name>
</gene>
<dbReference type="EMBL" id="UGRY01000002">
    <property type="protein sequence ID" value="SUA77427.1"/>
    <property type="molecule type" value="Genomic_DNA"/>
</dbReference>
<feature type="transmembrane region" description="Helical" evidence="2">
    <location>
        <begin position="44"/>
        <end position="63"/>
    </location>
</feature>
<keyword evidence="2" id="KW-0472">Membrane</keyword>
<keyword evidence="2" id="KW-0812">Transmembrane</keyword>
<feature type="compositionally biased region" description="Basic and acidic residues" evidence="1">
    <location>
        <begin position="72"/>
        <end position="92"/>
    </location>
</feature>
<evidence type="ECO:0000313" key="4">
    <source>
        <dbReference type="Proteomes" id="UP000255467"/>
    </source>
</evidence>
<keyword evidence="4" id="KW-1185">Reference proteome</keyword>
<accession>A0A378YLP5</accession>
<evidence type="ECO:0000256" key="2">
    <source>
        <dbReference type="SAM" id="Phobius"/>
    </source>
</evidence>
<feature type="region of interest" description="Disordered" evidence="1">
    <location>
        <begin position="72"/>
        <end position="94"/>
    </location>
</feature>
<feature type="transmembrane region" description="Helical" evidence="2">
    <location>
        <begin position="12"/>
        <end position="32"/>
    </location>
</feature>
<organism evidence="3 4">
    <name type="scientific">Nocardia otitidiscaviarum</name>
    <dbReference type="NCBI Taxonomy" id="1823"/>
    <lineage>
        <taxon>Bacteria</taxon>
        <taxon>Bacillati</taxon>
        <taxon>Actinomycetota</taxon>
        <taxon>Actinomycetes</taxon>
        <taxon>Mycobacteriales</taxon>
        <taxon>Nocardiaceae</taxon>
        <taxon>Nocardia</taxon>
    </lineage>
</organism>
<sequence>MEGVSAPHRRPALIILVVVTAVACLGLGYWQWTRFESGNGTAQNLGYALQWPLFAGFALWAYFRFVRLERDAEAGSEADDRSEPTPRTETTDARGGIRGVLATWRAARSGPREIPAGLLPERPTAARDEDPVLAEYNQYLADLHARDIEEQMRGAGMRPDTERSAG</sequence>
<keyword evidence="2" id="KW-1133">Transmembrane helix</keyword>
<evidence type="ECO:0000256" key="1">
    <source>
        <dbReference type="SAM" id="MobiDB-lite"/>
    </source>
</evidence>
<evidence type="ECO:0000313" key="3">
    <source>
        <dbReference type="EMBL" id="SUA77427.1"/>
    </source>
</evidence>